<organism evidence="1 2">
    <name type="scientific">Spiroplasma phoeniceum P40</name>
    <dbReference type="NCBI Taxonomy" id="1276259"/>
    <lineage>
        <taxon>Bacteria</taxon>
        <taxon>Bacillati</taxon>
        <taxon>Mycoplasmatota</taxon>
        <taxon>Mollicutes</taxon>
        <taxon>Entomoplasmatales</taxon>
        <taxon>Spiroplasmataceae</taxon>
        <taxon>Spiroplasma</taxon>
    </lineage>
</organism>
<keyword evidence="2" id="KW-1185">Reference proteome</keyword>
<proteinExistence type="predicted"/>
<gene>
    <name evidence="1" type="ORF">SDAV_001421</name>
</gene>
<protein>
    <submittedName>
        <fullName evidence="1">Uncharacterized protein</fullName>
    </submittedName>
</protein>
<sequence>MNAINQLLNTLENYGSITGTNIVKIQTLQKNYTIKDNCYLVQKKQNSNEYVFFANAKILPWWNYEYDNDQNLKIMKNNKEIIETIPKERYLSFKNDKDAITSSQIVIPLPLAKPLSVHELIDDYASERIIRTFITASVPLEIAEKITIKNTEAIKTNSENEQIWSFSQNINEAK</sequence>
<reference evidence="2" key="1">
    <citation type="submission" date="2018-07" db="EMBL/GenBank/DDBJ databases">
        <title>Complete Genome Sequence of Spiroplasma phoeniceum.</title>
        <authorList>
            <person name="Davis R.E."/>
            <person name="Shao J.Y."/>
            <person name="Zhao Y."/>
            <person name="Silver A."/>
            <person name="Stump z."/>
            <person name="Gasparich G."/>
        </authorList>
    </citation>
    <scope>NUCLEOTIDE SEQUENCE [LARGE SCALE GENOMIC DNA]</scope>
    <source>
        <strain evidence="2">P40</strain>
    </source>
</reference>
<accession>A0A345DQ97</accession>
<dbReference type="KEGG" id="sphh:SDAV_001421"/>
<evidence type="ECO:0000313" key="1">
    <source>
        <dbReference type="EMBL" id="AXF96388.1"/>
    </source>
</evidence>
<dbReference type="Proteomes" id="UP000253689">
    <property type="component" value="Chromosome"/>
</dbReference>
<dbReference type="AlphaFoldDB" id="A0A345DQ97"/>
<dbReference type="RefSeq" id="WP_114565014.1">
    <property type="nucleotide sequence ID" value="NZ_CP031088.1"/>
</dbReference>
<name>A0A345DQ97_9MOLU</name>
<dbReference type="EMBL" id="CP031088">
    <property type="protein sequence ID" value="AXF96388.1"/>
    <property type="molecule type" value="Genomic_DNA"/>
</dbReference>
<evidence type="ECO:0000313" key="2">
    <source>
        <dbReference type="Proteomes" id="UP000253689"/>
    </source>
</evidence>